<dbReference type="STRING" id="1798543.A2898_05840"/>
<keyword evidence="1" id="KW-0479">Metal-binding</keyword>
<dbReference type="GO" id="GO:0005975">
    <property type="term" value="P:carbohydrate metabolic process"/>
    <property type="evidence" value="ECO:0007669"/>
    <property type="project" value="InterPro"/>
</dbReference>
<dbReference type="PANTHER" id="PTHR10587:SF133">
    <property type="entry name" value="CHITIN DEACETYLASE 1-RELATED"/>
    <property type="match status" value="1"/>
</dbReference>
<keyword evidence="3" id="KW-0812">Transmembrane</keyword>
<dbReference type="Pfam" id="PF01522">
    <property type="entry name" value="Polysacc_deac_1"/>
    <property type="match status" value="1"/>
</dbReference>
<dbReference type="PANTHER" id="PTHR10587">
    <property type="entry name" value="GLYCOSYL TRANSFERASE-RELATED"/>
    <property type="match status" value="1"/>
</dbReference>
<dbReference type="AlphaFoldDB" id="A0A1G2B393"/>
<sequence>MTPYQGYQGYRRPRGESGFRVGKLLLIVVAVVLIYLIARAIFGGGKENNLNQLVNETLQDETNSGINAINVNAVNAVNTNGANVNTQSTSTPAGERATTFEDCSNVYSRGSGERKEMTLTFNVGTIREGEIDAVIQALKAGGTPAAFFATGDVASENAELVQKISSAGFPIYNYGNSLIRFTDLPESGIQEQLAEADERITAVAGTTSKPFFRPPFGSIDDVVLETVTGEGYCPVTWTVDALDWDSESTAASSRERVLSKAGNGAIVLMQAGNSITAEILPELITTLTGQGYSLVSLDTLLK</sequence>
<keyword evidence="3" id="KW-1133">Transmembrane helix</keyword>
<evidence type="ECO:0000256" key="1">
    <source>
        <dbReference type="ARBA" id="ARBA00022723"/>
    </source>
</evidence>
<dbReference type="Gene3D" id="3.20.20.370">
    <property type="entry name" value="Glycoside hydrolase/deacetylase"/>
    <property type="match status" value="1"/>
</dbReference>
<evidence type="ECO:0000259" key="4">
    <source>
        <dbReference type="PROSITE" id="PS51677"/>
    </source>
</evidence>
<dbReference type="PROSITE" id="PS51677">
    <property type="entry name" value="NODB"/>
    <property type="match status" value="1"/>
</dbReference>
<reference evidence="5 6" key="1">
    <citation type="journal article" date="2016" name="Nat. Commun.">
        <title>Thousands of microbial genomes shed light on interconnected biogeochemical processes in an aquifer system.</title>
        <authorList>
            <person name="Anantharaman K."/>
            <person name="Brown C.T."/>
            <person name="Hug L.A."/>
            <person name="Sharon I."/>
            <person name="Castelle C.J."/>
            <person name="Probst A.J."/>
            <person name="Thomas B.C."/>
            <person name="Singh A."/>
            <person name="Wilkins M.J."/>
            <person name="Karaoz U."/>
            <person name="Brodie E.L."/>
            <person name="Williams K.H."/>
            <person name="Hubbard S.S."/>
            <person name="Banfield J.F."/>
        </authorList>
    </citation>
    <scope>NUCLEOTIDE SEQUENCE [LARGE SCALE GENOMIC DNA]</scope>
</reference>
<accession>A0A1G2B393</accession>
<proteinExistence type="predicted"/>
<evidence type="ECO:0000313" key="6">
    <source>
        <dbReference type="Proteomes" id="UP000179164"/>
    </source>
</evidence>
<organism evidence="5 6">
    <name type="scientific">Candidatus Kerfeldbacteria bacterium RIFCSPLOWO2_01_FULL_48_11</name>
    <dbReference type="NCBI Taxonomy" id="1798543"/>
    <lineage>
        <taxon>Bacteria</taxon>
        <taxon>Candidatus Kerfeldiibacteriota</taxon>
    </lineage>
</organism>
<evidence type="ECO:0000256" key="3">
    <source>
        <dbReference type="SAM" id="Phobius"/>
    </source>
</evidence>
<keyword evidence="3" id="KW-0472">Membrane</keyword>
<dbReference type="InterPro" id="IPR002509">
    <property type="entry name" value="NODB_dom"/>
</dbReference>
<dbReference type="InterPro" id="IPR050248">
    <property type="entry name" value="Polysacc_deacetylase_ArnD"/>
</dbReference>
<comment type="caution">
    <text evidence="5">The sequence shown here is derived from an EMBL/GenBank/DDBJ whole genome shotgun (WGS) entry which is preliminary data.</text>
</comment>
<evidence type="ECO:0000313" key="5">
    <source>
        <dbReference type="EMBL" id="OGY83673.1"/>
    </source>
</evidence>
<feature type="domain" description="NodB homology" evidence="4">
    <location>
        <begin position="115"/>
        <end position="295"/>
    </location>
</feature>
<dbReference type="CDD" id="cd10917">
    <property type="entry name" value="CE4_NodB_like_6s_7s"/>
    <property type="match status" value="1"/>
</dbReference>
<dbReference type="InterPro" id="IPR011330">
    <property type="entry name" value="Glyco_hydro/deAcase_b/a-brl"/>
</dbReference>
<dbReference type="EMBL" id="MHKE01000013">
    <property type="protein sequence ID" value="OGY83673.1"/>
    <property type="molecule type" value="Genomic_DNA"/>
</dbReference>
<dbReference type="GO" id="GO:0016810">
    <property type="term" value="F:hydrolase activity, acting on carbon-nitrogen (but not peptide) bonds"/>
    <property type="evidence" value="ECO:0007669"/>
    <property type="project" value="InterPro"/>
</dbReference>
<keyword evidence="2" id="KW-0378">Hydrolase</keyword>
<evidence type="ECO:0000256" key="2">
    <source>
        <dbReference type="ARBA" id="ARBA00022801"/>
    </source>
</evidence>
<dbReference type="SUPFAM" id="SSF88713">
    <property type="entry name" value="Glycoside hydrolase/deacetylase"/>
    <property type="match status" value="1"/>
</dbReference>
<protein>
    <recommendedName>
        <fullName evidence="4">NodB homology domain-containing protein</fullName>
    </recommendedName>
</protein>
<dbReference type="GO" id="GO:0046872">
    <property type="term" value="F:metal ion binding"/>
    <property type="evidence" value="ECO:0007669"/>
    <property type="project" value="UniProtKB-KW"/>
</dbReference>
<feature type="transmembrane region" description="Helical" evidence="3">
    <location>
        <begin position="21"/>
        <end position="42"/>
    </location>
</feature>
<name>A0A1G2B393_9BACT</name>
<dbReference type="Proteomes" id="UP000179164">
    <property type="component" value="Unassembled WGS sequence"/>
</dbReference>
<gene>
    <name evidence="5" type="ORF">A2898_05840</name>
</gene>
<dbReference type="GO" id="GO:0016020">
    <property type="term" value="C:membrane"/>
    <property type="evidence" value="ECO:0007669"/>
    <property type="project" value="TreeGrafter"/>
</dbReference>